<reference evidence="1 2" key="1">
    <citation type="submission" date="2020-09" db="EMBL/GenBank/DDBJ databases">
        <title>De no assembly of potato wild relative species, Solanum commersonii.</title>
        <authorList>
            <person name="Cho K."/>
        </authorList>
    </citation>
    <scope>NUCLEOTIDE SEQUENCE [LARGE SCALE GENOMIC DNA]</scope>
    <source>
        <strain evidence="1">LZ3.2</strain>
        <tissue evidence="1">Leaf</tissue>
    </source>
</reference>
<dbReference type="Proteomes" id="UP000824120">
    <property type="component" value="Chromosome 1"/>
</dbReference>
<evidence type="ECO:0000313" key="1">
    <source>
        <dbReference type="EMBL" id="KAG5632140.1"/>
    </source>
</evidence>
<proteinExistence type="predicted"/>
<keyword evidence="2" id="KW-1185">Reference proteome</keyword>
<sequence length="79" mass="9187">MDLGEMSTKSTRLEEVDIPQNLDLLKNGLFQKLILKPFMIMVELYKLQYNFLLIGMVQIDFKPLTLKRLPETFVAALRA</sequence>
<dbReference type="OrthoDB" id="1436172at2759"/>
<dbReference type="EMBL" id="JACXVP010000001">
    <property type="protein sequence ID" value="KAG5632140.1"/>
    <property type="molecule type" value="Genomic_DNA"/>
</dbReference>
<organism evidence="1 2">
    <name type="scientific">Solanum commersonii</name>
    <name type="common">Commerson's wild potato</name>
    <name type="synonym">Commerson's nightshade</name>
    <dbReference type="NCBI Taxonomy" id="4109"/>
    <lineage>
        <taxon>Eukaryota</taxon>
        <taxon>Viridiplantae</taxon>
        <taxon>Streptophyta</taxon>
        <taxon>Embryophyta</taxon>
        <taxon>Tracheophyta</taxon>
        <taxon>Spermatophyta</taxon>
        <taxon>Magnoliopsida</taxon>
        <taxon>eudicotyledons</taxon>
        <taxon>Gunneridae</taxon>
        <taxon>Pentapetalae</taxon>
        <taxon>asterids</taxon>
        <taxon>lamiids</taxon>
        <taxon>Solanales</taxon>
        <taxon>Solanaceae</taxon>
        <taxon>Solanoideae</taxon>
        <taxon>Solaneae</taxon>
        <taxon>Solanum</taxon>
    </lineage>
</organism>
<protein>
    <submittedName>
        <fullName evidence="1">Uncharacterized protein</fullName>
    </submittedName>
</protein>
<name>A0A9J6B6E5_SOLCO</name>
<evidence type="ECO:0000313" key="2">
    <source>
        <dbReference type="Proteomes" id="UP000824120"/>
    </source>
</evidence>
<dbReference type="AlphaFoldDB" id="A0A9J6B6E5"/>
<comment type="caution">
    <text evidence="1">The sequence shown here is derived from an EMBL/GenBank/DDBJ whole genome shotgun (WGS) entry which is preliminary data.</text>
</comment>
<accession>A0A9J6B6E5</accession>
<gene>
    <name evidence="1" type="ORF">H5410_003857</name>
</gene>